<dbReference type="Pfam" id="PF11992">
    <property type="entry name" value="TgpA_N"/>
    <property type="match status" value="1"/>
</dbReference>
<protein>
    <recommendedName>
        <fullName evidence="3">Transglutaminase-like domain-containing protein</fullName>
    </recommendedName>
</protein>
<feature type="transmembrane region" description="Helical" evidence="2">
    <location>
        <begin position="74"/>
        <end position="103"/>
    </location>
</feature>
<dbReference type="Gene3D" id="3.10.620.30">
    <property type="match status" value="1"/>
</dbReference>
<feature type="compositionally biased region" description="Pro residues" evidence="1">
    <location>
        <begin position="614"/>
        <end position="625"/>
    </location>
</feature>
<organism evidence="4 5">
    <name type="scientific">Subtercola boreus</name>
    <dbReference type="NCBI Taxonomy" id="120213"/>
    <lineage>
        <taxon>Bacteria</taxon>
        <taxon>Bacillati</taxon>
        <taxon>Actinomycetota</taxon>
        <taxon>Actinomycetes</taxon>
        <taxon>Micrococcales</taxon>
        <taxon>Microbacteriaceae</taxon>
        <taxon>Subtercola</taxon>
    </lineage>
</organism>
<name>A0A3E0W575_9MICO</name>
<feature type="transmembrane region" description="Helical" evidence="2">
    <location>
        <begin position="249"/>
        <end position="270"/>
    </location>
</feature>
<dbReference type="InterPro" id="IPR038765">
    <property type="entry name" value="Papain-like_cys_pep_sf"/>
</dbReference>
<feature type="transmembrane region" description="Helical" evidence="2">
    <location>
        <begin position="23"/>
        <end position="43"/>
    </location>
</feature>
<feature type="transmembrane region" description="Helical" evidence="2">
    <location>
        <begin position="185"/>
        <end position="204"/>
    </location>
</feature>
<gene>
    <name evidence="4" type="ORF">B7R22_00585</name>
</gene>
<keyword evidence="2" id="KW-1133">Transmembrane helix</keyword>
<evidence type="ECO:0000259" key="3">
    <source>
        <dbReference type="SMART" id="SM00460"/>
    </source>
</evidence>
<dbReference type="InterPro" id="IPR002931">
    <property type="entry name" value="Transglutaminase-like"/>
</dbReference>
<keyword evidence="2" id="KW-0812">Transmembrane</keyword>
<dbReference type="Proteomes" id="UP000256541">
    <property type="component" value="Unassembled WGS sequence"/>
</dbReference>
<feature type="transmembrane region" description="Helical" evidence="2">
    <location>
        <begin position="162"/>
        <end position="179"/>
    </location>
</feature>
<feature type="transmembrane region" description="Helical" evidence="2">
    <location>
        <begin position="49"/>
        <end position="67"/>
    </location>
</feature>
<dbReference type="Pfam" id="PF01841">
    <property type="entry name" value="Transglut_core"/>
    <property type="match status" value="1"/>
</dbReference>
<keyword evidence="2" id="KW-0472">Membrane</keyword>
<feature type="region of interest" description="Disordered" evidence="1">
    <location>
        <begin position="585"/>
        <end position="641"/>
    </location>
</feature>
<dbReference type="InterPro" id="IPR052901">
    <property type="entry name" value="Bact_TGase-like"/>
</dbReference>
<accession>A0A3E0W575</accession>
<proteinExistence type="predicted"/>
<sequence length="803" mass="84237">MAGRRVEGRAPAPTRPRPFWRPALDCAAMLALLVSGLVGFAPAFGGSGFVLAAGGGLVLGSVIAALGARFRLNLFILTALTLVAYLLFGSLLAVPSAAIAGVVPTLESLRQLVLGIIFSWKDVLTLQTPVGGFPGTLVVPLLLSLVASVLTLSLALRFRRSAAWAFMPAAAYFIAAIVFGTRDAALPVLQGAVFIGVALSWWAVRRTELAADRRDQLGSAAGSGGSGPAAAGADPAQLSAARSLRTTRLAGGAGLVVVALVIGAVAGGAAGQPVTRDALRDQIEPPLDIHDYASPLVSFRKYVRDDKKNVLFTVQGLPDNARVRLATLDAYDGIVYNVAADGSAASGDFRRVSEEVPSSANASTVPTTPATLDVTVGDLTGPWVPDVGSVDAVTFSADTARAKELANSLHYNAATGVSLSTLGLTKGDSYSMDVSIPVIPSDDALKTDSIAPVAMPKVSGVADAVSSLGSNYAGDASDPLTQIRNLATSLSQNGFFSHGVEGESPSRAGHGEERLSSMLSAPQMVGDDEQYAVMMALMARELGYPARVVMGFYPEKYAGASAAQQITGDDLHAWVEVDFQKAGWVPFDPTPPKDQVPTAEAPKPRSDPKAQVLQPPPPPQEPADLPPDVRTDNADENQQPQQDGFPVFVYYVAGGSLLLLLVLLAPLLVVGLLKLRRRKRRRNAEQAADRLSGGWDEIVDRAGDLGTPVPVGVTRRETASTLAEAYPTIGVVGVAERADNGIFGPGEPTPADVEGFWAEVEAIVKGMGSSRSGWRRLRARTSLASFRARRAERRAARRRGHQS</sequence>
<reference evidence="4 5" key="1">
    <citation type="submission" date="2017-04" db="EMBL/GenBank/DDBJ databases">
        <title>Comparative genome analysis of Subtercola boreus.</title>
        <authorList>
            <person name="Cho Y.-J."/>
            <person name="Cho A."/>
            <person name="Kim O.-S."/>
            <person name="Lee J.-I."/>
        </authorList>
    </citation>
    <scope>NUCLEOTIDE SEQUENCE [LARGE SCALE GENOMIC DNA]</scope>
    <source>
        <strain evidence="4 5">P27479</strain>
    </source>
</reference>
<comment type="caution">
    <text evidence="4">The sequence shown here is derived from an EMBL/GenBank/DDBJ whole genome shotgun (WGS) entry which is preliminary data.</text>
</comment>
<feature type="transmembrane region" description="Helical" evidence="2">
    <location>
        <begin position="648"/>
        <end position="673"/>
    </location>
</feature>
<dbReference type="PANTHER" id="PTHR42736">
    <property type="entry name" value="PROTEIN-GLUTAMINE GAMMA-GLUTAMYLTRANSFERASE"/>
    <property type="match status" value="1"/>
</dbReference>
<dbReference type="SUPFAM" id="SSF54001">
    <property type="entry name" value="Cysteine proteinases"/>
    <property type="match status" value="1"/>
</dbReference>
<dbReference type="InterPro" id="IPR021878">
    <property type="entry name" value="TgpA_N"/>
</dbReference>
<evidence type="ECO:0000256" key="1">
    <source>
        <dbReference type="SAM" id="MobiDB-lite"/>
    </source>
</evidence>
<evidence type="ECO:0000256" key="2">
    <source>
        <dbReference type="SAM" id="Phobius"/>
    </source>
</evidence>
<feature type="transmembrane region" description="Helical" evidence="2">
    <location>
        <begin position="137"/>
        <end position="155"/>
    </location>
</feature>
<dbReference type="AlphaFoldDB" id="A0A3E0W575"/>
<dbReference type="SMART" id="SM00460">
    <property type="entry name" value="TGc"/>
    <property type="match status" value="1"/>
</dbReference>
<dbReference type="PANTHER" id="PTHR42736:SF1">
    <property type="entry name" value="PROTEIN-GLUTAMINE GAMMA-GLUTAMYLTRANSFERASE"/>
    <property type="match status" value="1"/>
</dbReference>
<dbReference type="OrthoDB" id="3651060at2"/>
<evidence type="ECO:0000313" key="4">
    <source>
        <dbReference type="EMBL" id="RFA17402.1"/>
    </source>
</evidence>
<feature type="domain" description="Transglutaminase-like" evidence="3">
    <location>
        <begin position="520"/>
        <end position="591"/>
    </location>
</feature>
<dbReference type="EMBL" id="NBXB01000002">
    <property type="protein sequence ID" value="RFA17402.1"/>
    <property type="molecule type" value="Genomic_DNA"/>
</dbReference>
<evidence type="ECO:0000313" key="5">
    <source>
        <dbReference type="Proteomes" id="UP000256541"/>
    </source>
</evidence>